<dbReference type="PANTHER" id="PTHR46641">
    <property type="entry name" value="FMRFAMIDE RECEPTOR-RELATED"/>
    <property type="match status" value="1"/>
</dbReference>
<dbReference type="PROSITE" id="PS50157">
    <property type="entry name" value="ZINC_FINGER_C2H2_2"/>
    <property type="match status" value="2"/>
</dbReference>
<keyword evidence="11" id="KW-1185">Reference proteome</keyword>
<dbReference type="Gene3D" id="3.30.160.60">
    <property type="entry name" value="Classic Zinc Finger"/>
    <property type="match status" value="1"/>
</dbReference>
<feature type="transmembrane region" description="Helical" evidence="7">
    <location>
        <begin position="336"/>
        <end position="360"/>
    </location>
</feature>
<dbReference type="PROSITE" id="PS50262">
    <property type="entry name" value="G_PROTEIN_RECEP_F1_2"/>
    <property type="match status" value="1"/>
</dbReference>
<feature type="transmembrane region" description="Helical" evidence="7">
    <location>
        <begin position="99"/>
        <end position="122"/>
    </location>
</feature>
<evidence type="ECO:0000313" key="11">
    <source>
        <dbReference type="Proteomes" id="UP000008909"/>
    </source>
</evidence>
<dbReference type="SUPFAM" id="SSF81321">
    <property type="entry name" value="Family A G protein-coupled receptor-like"/>
    <property type="match status" value="1"/>
</dbReference>
<evidence type="ECO:0000259" key="8">
    <source>
        <dbReference type="PROSITE" id="PS50157"/>
    </source>
</evidence>
<feature type="domain" description="G-protein coupled receptors family 1 profile" evidence="9">
    <location>
        <begin position="112"/>
        <end position="400"/>
    </location>
</feature>
<comment type="subcellular location">
    <subcellularLocation>
        <location evidence="1">Membrane</location>
    </subcellularLocation>
</comment>
<evidence type="ECO:0000256" key="2">
    <source>
        <dbReference type="ARBA" id="ARBA00022692"/>
    </source>
</evidence>
<dbReference type="Gene3D" id="1.20.1070.10">
    <property type="entry name" value="Rhodopsin 7-helix transmembrane proteins"/>
    <property type="match status" value="1"/>
</dbReference>
<evidence type="ECO:0000256" key="6">
    <source>
        <dbReference type="SAM" id="MobiDB-lite"/>
    </source>
</evidence>
<dbReference type="GO" id="GO:0008270">
    <property type="term" value="F:zinc ion binding"/>
    <property type="evidence" value="ECO:0007669"/>
    <property type="project" value="UniProtKB-KW"/>
</dbReference>
<evidence type="ECO:0000313" key="10">
    <source>
        <dbReference type="EMBL" id="GAA50545.1"/>
    </source>
</evidence>
<evidence type="ECO:0000256" key="4">
    <source>
        <dbReference type="ARBA" id="ARBA00023136"/>
    </source>
</evidence>
<dbReference type="EMBL" id="DF143056">
    <property type="protein sequence ID" value="GAA50545.1"/>
    <property type="molecule type" value="Genomic_DNA"/>
</dbReference>
<keyword evidence="3 7" id="KW-1133">Transmembrane helix</keyword>
<evidence type="ECO:0000259" key="9">
    <source>
        <dbReference type="PROSITE" id="PS50262"/>
    </source>
</evidence>
<feature type="domain" description="C2H2-type" evidence="8">
    <location>
        <begin position="756"/>
        <end position="784"/>
    </location>
</feature>
<feature type="region of interest" description="Disordered" evidence="6">
    <location>
        <begin position="302"/>
        <end position="327"/>
    </location>
</feature>
<keyword evidence="4 7" id="KW-0472">Membrane</keyword>
<proteinExistence type="predicted"/>
<feature type="transmembrane region" description="Helical" evidence="7">
    <location>
        <begin position="195"/>
        <end position="215"/>
    </location>
</feature>
<dbReference type="Proteomes" id="UP000008909">
    <property type="component" value="Unassembled WGS sequence"/>
</dbReference>
<evidence type="ECO:0000256" key="5">
    <source>
        <dbReference type="PROSITE-ProRule" id="PRU00042"/>
    </source>
</evidence>
<dbReference type="SMART" id="SM00355">
    <property type="entry name" value="ZnF_C2H2"/>
    <property type="match status" value="2"/>
</dbReference>
<reference key="2">
    <citation type="submission" date="2011-10" db="EMBL/GenBank/DDBJ databases">
        <title>The genome and transcriptome sequence of Clonorchis sinensis provide insights into the carcinogenic liver fluke.</title>
        <authorList>
            <person name="Wang X."/>
            <person name="Huang Y."/>
            <person name="Chen W."/>
            <person name="Liu H."/>
            <person name="Guo L."/>
            <person name="Chen Y."/>
            <person name="Luo F."/>
            <person name="Zhou W."/>
            <person name="Sun J."/>
            <person name="Mao Q."/>
            <person name="Liang P."/>
            <person name="Zhou C."/>
            <person name="Tian Y."/>
            <person name="Men J."/>
            <person name="Lv X."/>
            <person name="Huang L."/>
            <person name="Zhou J."/>
            <person name="Hu Y."/>
            <person name="Li R."/>
            <person name="Zhang F."/>
            <person name="Lei H."/>
            <person name="Li X."/>
            <person name="Hu X."/>
            <person name="Liang C."/>
            <person name="Xu J."/>
            <person name="Wu Z."/>
            <person name="Yu X."/>
        </authorList>
    </citation>
    <scope>NUCLEOTIDE SEQUENCE</scope>
    <source>
        <strain>Henan</strain>
    </source>
</reference>
<gene>
    <name evidence="10" type="ORF">CLF_104705</name>
</gene>
<protein>
    <recommendedName>
        <fullName evidence="12">G-protein coupled receptors family 1 profile domain-containing protein</fullName>
    </recommendedName>
</protein>
<feature type="domain" description="C2H2-type" evidence="8">
    <location>
        <begin position="721"/>
        <end position="748"/>
    </location>
</feature>
<dbReference type="InterPro" id="IPR013087">
    <property type="entry name" value="Znf_C2H2_type"/>
</dbReference>
<dbReference type="PROSITE" id="PS00028">
    <property type="entry name" value="ZINC_FINGER_C2H2_1"/>
    <property type="match status" value="1"/>
</dbReference>
<accession>G7YC61</accession>
<dbReference type="PANTHER" id="PTHR46641:SF2">
    <property type="entry name" value="FMRFAMIDE RECEPTOR"/>
    <property type="match status" value="1"/>
</dbReference>
<reference evidence="10" key="1">
    <citation type="journal article" date="2011" name="Genome Biol.">
        <title>The draft genome of the carcinogenic human liver fluke Clonorchis sinensis.</title>
        <authorList>
            <person name="Wang X."/>
            <person name="Chen W."/>
            <person name="Huang Y."/>
            <person name="Sun J."/>
            <person name="Men J."/>
            <person name="Liu H."/>
            <person name="Luo F."/>
            <person name="Guo L."/>
            <person name="Lv X."/>
            <person name="Deng C."/>
            <person name="Zhou C."/>
            <person name="Fan Y."/>
            <person name="Li X."/>
            <person name="Huang L."/>
            <person name="Hu Y."/>
            <person name="Liang C."/>
            <person name="Hu X."/>
            <person name="Xu J."/>
            <person name="Yu X."/>
        </authorList>
    </citation>
    <scope>NUCLEOTIDE SEQUENCE [LARGE SCALE GENOMIC DNA]</scope>
    <source>
        <strain evidence="10">Henan</strain>
    </source>
</reference>
<dbReference type="AlphaFoldDB" id="G7YC61"/>
<evidence type="ECO:0000256" key="1">
    <source>
        <dbReference type="ARBA" id="ARBA00004370"/>
    </source>
</evidence>
<feature type="compositionally biased region" description="Polar residues" evidence="6">
    <location>
        <begin position="315"/>
        <end position="325"/>
    </location>
</feature>
<keyword evidence="5" id="KW-0863">Zinc-finger</keyword>
<dbReference type="GO" id="GO:0016020">
    <property type="term" value="C:membrane"/>
    <property type="evidence" value="ECO:0007669"/>
    <property type="project" value="UniProtKB-SubCell"/>
</dbReference>
<evidence type="ECO:0000256" key="3">
    <source>
        <dbReference type="ARBA" id="ARBA00022989"/>
    </source>
</evidence>
<dbReference type="InterPro" id="IPR017452">
    <property type="entry name" value="GPCR_Rhodpsn_7TM"/>
</dbReference>
<sequence>MQDILYHPRSVRKSSFVVHNKNEFQITCRATTVILACGIARIKIPNPELCSHSETNFAIRLPEHPIAWLIYMNPCSGYFPYCQQTVFKQFRMGMLYYNAYVLFPLDNMSECASVWLTVLLAVERYMAMSKLRFRPTGFTANGTSKSTENIARKHGSLCLNCGSAFAKCRSKFRPSIRLTNPRQTFLSRINCSHSIILVTTLSVMLHVPYFFVQIVQTLPSRSVSPTASNNYTGPPTKLTIQLTEFGHSDVYKALSWIRVVLVQGIPLAFLCVANFCLFHYIQIATVRRQQVLLALPQTRQKRKRKGKFNAHKQSCRTTPSSNGGSSARWHTAQRKLTSLLIVIVALFLAGQIPQAFAYVAVFEMFGSDCTRWSCCQPYQIYRAITTTLRLTTYAANFFVYLLLNKHFKHQLRIWVLSHFAPCIRSARLAAPSTTAIISNVPKSHLLLRGPRLALRAIDERAETPKWRKHLCVQDIPSEARSLPIALEYKQDTSVSQYLHSVSISKNQDLFSSTSQDLRASVDIPVTRTIDVVPDKTKPMNNATGYRPTYCSCTLESQKQTEIFFGNHYVPSISKSFQTYFSYDTVTKKVTIDRHHHDPTQSTHGERFSNEMDLHVAHSCFNPCSPLGKQTHFSTNSVRAKMAQPTNLPSSNLLLEKTENQCDRKNLVQVNKSLRSTDSSYSLYQLVSSLVYEESDFDVISVDDSADPEIFVTNTAERFVGLTCEECGKWCKSKAGLVAYHRVHDNDSVGTNMVAQLACADCSRLFPTKIGLSQHRRHAHPTQHNADKLSRVKHSGARWSQQESQSLLRLANNLYPSCETQTALFARLEQYFPGRSAISIKTRLRVLNWQAQQDESSSGGPDQTIGQIAAYSSEADDYSVWFKQTVDCAVSLLESHADSSLASVDLLAFARGLQSGIMTPEQVLSLLDLHASRTFPHTWKTVSRRRRQLAHRMPVNRKQIRRANYAAKFLRTLGFILSDWNCR</sequence>
<keyword evidence="2 7" id="KW-0812">Transmembrane</keyword>
<keyword evidence="5" id="KW-0479">Metal-binding</keyword>
<name>G7YC61_CLOSI</name>
<feature type="compositionally biased region" description="Basic residues" evidence="6">
    <location>
        <begin position="302"/>
        <end position="314"/>
    </location>
</feature>
<evidence type="ECO:0000256" key="7">
    <source>
        <dbReference type="SAM" id="Phobius"/>
    </source>
</evidence>
<keyword evidence="5" id="KW-0862">Zinc</keyword>
<dbReference type="InterPro" id="IPR052954">
    <property type="entry name" value="GPCR-Ligand_Int"/>
</dbReference>
<organism evidence="10 11">
    <name type="scientific">Clonorchis sinensis</name>
    <name type="common">Chinese liver fluke</name>
    <dbReference type="NCBI Taxonomy" id="79923"/>
    <lineage>
        <taxon>Eukaryota</taxon>
        <taxon>Metazoa</taxon>
        <taxon>Spiralia</taxon>
        <taxon>Lophotrochozoa</taxon>
        <taxon>Platyhelminthes</taxon>
        <taxon>Trematoda</taxon>
        <taxon>Digenea</taxon>
        <taxon>Opisthorchiida</taxon>
        <taxon>Opisthorchiata</taxon>
        <taxon>Opisthorchiidae</taxon>
        <taxon>Clonorchis</taxon>
    </lineage>
</organism>
<feature type="transmembrane region" description="Helical" evidence="7">
    <location>
        <begin position="256"/>
        <end position="281"/>
    </location>
</feature>
<evidence type="ECO:0008006" key="12">
    <source>
        <dbReference type="Google" id="ProtNLM"/>
    </source>
</evidence>